<sequence>MQTQHSKAFSFIEIVFILALFGILLGIVIPKLQIPQKACYTKLAHNLSNLQNHLSFFYTKATLSQSHIDQNKVFALIQSHHFESKNCFLGFEKSRFIAKAFSQKTTFSIEPNDLSVQPSFKCPFSSNALCREILNRTKTK</sequence>
<dbReference type="RefSeq" id="WP_023948720.1">
    <property type="nucleotide sequence ID" value="NZ_JAERIV010000035.1"/>
</dbReference>
<evidence type="ECO:0008006" key="4">
    <source>
        <dbReference type="Google" id="ProtNLM"/>
    </source>
</evidence>
<keyword evidence="1" id="KW-0472">Membrane</keyword>
<gene>
    <name evidence="2" type="ORF">NCTC13102_00263</name>
</gene>
<dbReference type="EMBL" id="UAWL01000006">
    <property type="protein sequence ID" value="SQB97557.1"/>
    <property type="molecule type" value="Genomic_DNA"/>
</dbReference>
<evidence type="ECO:0000256" key="1">
    <source>
        <dbReference type="SAM" id="Phobius"/>
    </source>
</evidence>
<accession>A0A2X3B772</accession>
<keyword evidence="1" id="KW-1133">Transmembrane helix</keyword>
<dbReference type="InterPro" id="IPR045584">
    <property type="entry name" value="Pilin-like"/>
</dbReference>
<evidence type="ECO:0000313" key="2">
    <source>
        <dbReference type="EMBL" id="SQB97557.1"/>
    </source>
</evidence>
<name>A0A2X3B772_9HELI</name>
<feature type="transmembrane region" description="Helical" evidence="1">
    <location>
        <begin position="9"/>
        <end position="29"/>
    </location>
</feature>
<reference evidence="2 3" key="1">
    <citation type="submission" date="2018-06" db="EMBL/GenBank/DDBJ databases">
        <authorList>
            <consortium name="Pathogen Informatics"/>
            <person name="Doyle S."/>
        </authorList>
    </citation>
    <scope>NUCLEOTIDE SEQUENCE [LARGE SCALE GENOMIC DNA]</scope>
    <source>
        <strain evidence="2 3">NCTC13102</strain>
    </source>
</reference>
<dbReference type="AlphaFoldDB" id="A0A2X3B772"/>
<dbReference type="Proteomes" id="UP000250166">
    <property type="component" value="Unassembled WGS sequence"/>
</dbReference>
<proteinExistence type="predicted"/>
<keyword evidence="1" id="KW-0812">Transmembrane</keyword>
<organism evidence="2 3">
    <name type="scientific">Helicobacter fennelliae</name>
    <dbReference type="NCBI Taxonomy" id="215"/>
    <lineage>
        <taxon>Bacteria</taxon>
        <taxon>Pseudomonadati</taxon>
        <taxon>Campylobacterota</taxon>
        <taxon>Epsilonproteobacteria</taxon>
        <taxon>Campylobacterales</taxon>
        <taxon>Helicobacteraceae</taxon>
        <taxon>Helicobacter</taxon>
    </lineage>
</organism>
<dbReference type="SUPFAM" id="SSF54523">
    <property type="entry name" value="Pili subunits"/>
    <property type="match status" value="1"/>
</dbReference>
<evidence type="ECO:0000313" key="3">
    <source>
        <dbReference type="Proteomes" id="UP000250166"/>
    </source>
</evidence>
<protein>
    <recommendedName>
        <fullName evidence="4">Tfp pilus assembly protein PilE</fullName>
    </recommendedName>
</protein>